<evidence type="ECO:0000313" key="1">
    <source>
        <dbReference type="EMBL" id="QWM89743.1"/>
    </source>
</evidence>
<protein>
    <submittedName>
        <fullName evidence="1">Tail protein</fullName>
    </submittedName>
</protein>
<dbReference type="KEGG" id="vg:75691147"/>
<reference evidence="1 2" key="1">
    <citation type="submission" date="2021-04" db="EMBL/GenBank/DDBJ databases">
        <authorList>
            <person name="Shkoporov A.N."/>
            <person name="Stockdale S.R."/>
            <person name="Guerin E."/>
            <person name="Ross R.P."/>
            <person name="Hill C."/>
        </authorList>
    </citation>
    <scope>NUCLEOTIDE SEQUENCE [LARGE SCALE GENOMIC DNA]</scope>
    <source>
        <strain evidence="2">cr99_1</strain>
    </source>
</reference>
<gene>
    <name evidence="1" type="primary">gp_16513</name>
</gene>
<name>A0AAE7V3X6_9CAUD</name>
<dbReference type="RefSeq" id="YP_010359315.1">
    <property type="nucleotide sequence ID" value="NC_062771.1"/>
</dbReference>
<organism evidence="1 2">
    <name type="scientific">uncultured phage cr99_1</name>
    <dbReference type="NCBI Taxonomy" id="2986399"/>
    <lineage>
        <taxon>Viruses</taxon>
        <taxon>Duplodnaviria</taxon>
        <taxon>Heunggongvirae</taxon>
        <taxon>Uroviricota</taxon>
        <taxon>Caudoviricetes</taxon>
        <taxon>Crassvirales</taxon>
        <taxon>Intestiviridae</taxon>
        <taxon>Crudevirinae</taxon>
        <taxon>Carjivirus</taxon>
        <taxon>Carjivirus hominis</taxon>
    </lineage>
</organism>
<evidence type="ECO:0000313" key="2">
    <source>
        <dbReference type="Proteomes" id="UP000827427"/>
    </source>
</evidence>
<accession>A0AAE7V3X6</accession>
<dbReference type="GeneID" id="75691147"/>
<dbReference type="EMBL" id="MZ130481">
    <property type="protein sequence ID" value="QWM89743.1"/>
    <property type="molecule type" value="Genomic_DNA"/>
</dbReference>
<sequence>MNHDENIIQYNNVSDNYIVYLLIKIIQINYIAMNDKQLYEKLSQNNYDKVFPITYLQNILDKDTNNDLTVVLSRFNHLWIPYQGTRVNTRKAVPAIFRRNSLTISYYDAEHNLSVTESYIGSNLQAGVETSWVSDDNWTKILSEKYLEESGAKIPIADGTIDWDMLNEALKQMIAGDGKVNIINYPDEEDITIRLSPGCCNINRLSLKDRPYEPEYKSGKGYKIVRKVLLPVEDDASNAEQLLFDGFLDDTYCEQYGQIILNIDKYEVIRTDLGNTAGIYYDTYHKLFVLRVKTIHDGVGFYNYYTRWTIVEPTDRVHSLRGVNTPVYGNSENYNIYNTCLSDERPRLGIIYVNSVDNIKYYFNEENLVQVKNNIYLNYKAVLTQDMLNEENTRYIIRYAFDLSGKTITMPVGCELVFEGGIIENGTINLNKCKLTGMVGEETEYLPNVTCSNWAKGQIEYRNGKICYWNGTEWRVMGDTSSMESYTKEEINNMFKNYYTKSETYNKEEVNNLLNRYVTNDTFNNFKEEINQTITNSVNLDKIQKAINDGCGVNMTMPSANSNKLSLPIWTGTATQYATITPVAGMTYNIVDE</sequence>
<dbReference type="Proteomes" id="UP000827427">
    <property type="component" value="Segment"/>
</dbReference>
<proteinExistence type="predicted"/>
<keyword evidence="2" id="KW-1185">Reference proteome</keyword>